<evidence type="ECO:0000313" key="2">
    <source>
        <dbReference type="Proteomes" id="UP000295509"/>
    </source>
</evidence>
<dbReference type="Proteomes" id="UP000295509">
    <property type="component" value="Unassembled WGS sequence"/>
</dbReference>
<dbReference type="AlphaFoldDB" id="A0A4R8LZZ2"/>
<sequence length="297" mass="31492">MTLHARSMMKSHGQSAARAAAGQAMLELLVATSLATAVLFIALAMLGKFSDVRNKTLLGSRYVAWERSVWLSADVRASADAAHSERDWFATYGSGALQVTKSDAAIQREFLQRTFAANGAPLGGADRDADRLPAAGQAMWRDHGGQPLLAAAQDVAALSGAASIPSDALASYTADGYGTVRTAEGATFSATLDLPSRTLQSGTLSVSVGKKNEALKRLWRDFDGVTFADTNALLTNTWMAEGSANSRALLTRAAPAAQVDLVAPALYQGLRRYAPEIDTLEFGRIRHEVLPADRLAP</sequence>
<dbReference type="RefSeq" id="WP_243849224.1">
    <property type="nucleotide sequence ID" value="NZ_JBHLUW010000027.1"/>
</dbReference>
<name>A0A4R8LZZ2_9BURK</name>
<dbReference type="EMBL" id="SORE01000001">
    <property type="protein sequence ID" value="TDY54555.1"/>
    <property type="molecule type" value="Genomic_DNA"/>
</dbReference>
<protein>
    <submittedName>
        <fullName evidence="1">Uncharacterized protein</fullName>
    </submittedName>
</protein>
<reference evidence="1 2" key="1">
    <citation type="submission" date="2019-03" db="EMBL/GenBank/DDBJ databases">
        <title>Genomic Encyclopedia of Type Strains, Phase III (KMG-III): the genomes of soil and plant-associated and newly described type strains.</title>
        <authorList>
            <person name="Whitman W."/>
        </authorList>
    </citation>
    <scope>NUCLEOTIDE SEQUENCE [LARGE SCALE GENOMIC DNA]</scope>
    <source>
        <strain evidence="1 2">LMG 29544</strain>
    </source>
</reference>
<comment type="caution">
    <text evidence="1">The sequence shown here is derived from an EMBL/GenBank/DDBJ whole genome shotgun (WGS) entry which is preliminary data.</text>
</comment>
<proteinExistence type="predicted"/>
<keyword evidence="2" id="KW-1185">Reference proteome</keyword>
<evidence type="ECO:0000313" key="1">
    <source>
        <dbReference type="EMBL" id="TDY54555.1"/>
    </source>
</evidence>
<accession>A0A4R8LZZ2</accession>
<gene>
    <name evidence="1" type="ORF">BX592_10111</name>
</gene>
<organism evidence="1 2">
    <name type="scientific">Paraburkholderia rhizosphaerae</name>
    <dbReference type="NCBI Taxonomy" id="480658"/>
    <lineage>
        <taxon>Bacteria</taxon>
        <taxon>Pseudomonadati</taxon>
        <taxon>Pseudomonadota</taxon>
        <taxon>Betaproteobacteria</taxon>
        <taxon>Burkholderiales</taxon>
        <taxon>Burkholderiaceae</taxon>
        <taxon>Paraburkholderia</taxon>
    </lineage>
</organism>